<keyword evidence="4" id="KW-1185">Reference proteome</keyword>
<dbReference type="EMBL" id="FNQM01000006">
    <property type="protein sequence ID" value="SEA54588.1"/>
    <property type="molecule type" value="Genomic_DNA"/>
</dbReference>
<sequence length="217" mass="22663">MIAAAARRVAGGRTKDRHARARAGAGAATPAAFTLAAFIGALAAAGAAAAGPATWRIDPAASVVRFDLTVEGAPREGRFSEVSGSARFDPDDPSSARLTLDIDVSSLDLGDPLESGFAQGADWFDAKNHPVARYRLARLQEREGATFEALGDLTIKGTLKVVRTPVTVTFEGDAARATGSLTFDRREFGVGVGPSTLFVSIGAETSVSFEIIARREE</sequence>
<name>A0A1H4C2J7_9RHOB</name>
<reference evidence="3 4" key="1">
    <citation type="submission" date="2016-10" db="EMBL/GenBank/DDBJ databases">
        <authorList>
            <person name="de Groot N.N."/>
        </authorList>
    </citation>
    <scope>NUCLEOTIDE SEQUENCE [LARGE SCALE GENOMIC DNA]</scope>
    <source>
        <strain evidence="3 4">DSM 15345</strain>
    </source>
</reference>
<dbReference type="AlphaFoldDB" id="A0A1H4C2J7"/>
<feature type="region of interest" description="Disordered" evidence="1">
    <location>
        <begin position="1"/>
        <end position="23"/>
    </location>
</feature>
<gene>
    <name evidence="3" type="ORF">SAMN05444370_106170</name>
</gene>
<dbReference type="STRING" id="89524.SAMN05444370_106170"/>
<feature type="compositionally biased region" description="Low complexity" evidence="1">
    <location>
        <begin position="1"/>
        <end position="12"/>
    </location>
</feature>
<dbReference type="PANTHER" id="PTHR34406">
    <property type="entry name" value="PROTEIN YCEI"/>
    <property type="match status" value="1"/>
</dbReference>
<organism evidence="3 4">
    <name type="scientific">Rubrimonas cliftonensis</name>
    <dbReference type="NCBI Taxonomy" id="89524"/>
    <lineage>
        <taxon>Bacteria</taxon>
        <taxon>Pseudomonadati</taxon>
        <taxon>Pseudomonadota</taxon>
        <taxon>Alphaproteobacteria</taxon>
        <taxon>Rhodobacterales</taxon>
        <taxon>Paracoccaceae</taxon>
        <taxon>Rubrimonas</taxon>
    </lineage>
</organism>
<evidence type="ECO:0000313" key="3">
    <source>
        <dbReference type="EMBL" id="SEA54588.1"/>
    </source>
</evidence>
<dbReference type="InterPro" id="IPR007372">
    <property type="entry name" value="Lipid/polyisoprenoid-bd_YceI"/>
</dbReference>
<dbReference type="SMART" id="SM00867">
    <property type="entry name" value="YceI"/>
    <property type="match status" value="1"/>
</dbReference>
<dbReference type="Pfam" id="PF04264">
    <property type="entry name" value="YceI"/>
    <property type="match status" value="1"/>
</dbReference>
<feature type="domain" description="Lipid/polyisoprenoid-binding YceI-like" evidence="2">
    <location>
        <begin position="54"/>
        <end position="214"/>
    </location>
</feature>
<dbReference type="InterPro" id="IPR036761">
    <property type="entry name" value="TTHA0802/YceI-like_sf"/>
</dbReference>
<protein>
    <submittedName>
        <fullName evidence="3">Polyisoprenoid-binding protein YceI</fullName>
    </submittedName>
</protein>
<dbReference type="PANTHER" id="PTHR34406:SF1">
    <property type="entry name" value="PROTEIN YCEI"/>
    <property type="match status" value="1"/>
</dbReference>
<accession>A0A1H4C2J7</accession>
<dbReference type="OrthoDB" id="1247465at2"/>
<dbReference type="Proteomes" id="UP000198703">
    <property type="component" value="Unassembled WGS sequence"/>
</dbReference>
<evidence type="ECO:0000256" key="1">
    <source>
        <dbReference type="SAM" id="MobiDB-lite"/>
    </source>
</evidence>
<dbReference type="SUPFAM" id="SSF101874">
    <property type="entry name" value="YceI-like"/>
    <property type="match status" value="1"/>
</dbReference>
<evidence type="ECO:0000313" key="4">
    <source>
        <dbReference type="Proteomes" id="UP000198703"/>
    </source>
</evidence>
<proteinExistence type="predicted"/>
<evidence type="ECO:0000259" key="2">
    <source>
        <dbReference type="SMART" id="SM00867"/>
    </source>
</evidence>
<dbReference type="Gene3D" id="2.40.128.110">
    <property type="entry name" value="Lipid/polyisoprenoid-binding, YceI-like"/>
    <property type="match status" value="1"/>
</dbReference>